<organism evidence="3 4">
    <name type="scientific">Nonomuraea helvata</name>
    <dbReference type="NCBI Taxonomy" id="37484"/>
    <lineage>
        <taxon>Bacteria</taxon>
        <taxon>Bacillati</taxon>
        <taxon>Actinomycetota</taxon>
        <taxon>Actinomycetes</taxon>
        <taxon>Streptosporangiales</taxon>
        <taxon>Streptosporangiaceae</taxon>
        <taxon>Nonomuraea</taxon>
    </lineage>
</organism>
<dbReference type="RefSeq" id="WP_344990252.1">
    <property type="nucleotide sequence ID" value="NZ_BAAAXV010000005.1"/>
</dbReference>
<dbReference type="InterPro" id="IPR001466">
    <property type="entry name" value="Beta-lactam-related"/>
</dbReference>
<feature type="chain" id="PRO_5045494504" evidence="1">
    <location>
        <begin position="24"/>
        <end position="370"/>
    </location>
</feature>
<evidence type="ECO:0000313" key="3">
    <source>
        <dbReference type="EMBL" id="MFB9629679.1"/>
    </source>
</evidence>
<dbReference type="SUPFAM" id="SSF56601">
    <property type="entry name" value="beta-lactamase/transpeptidase-like"/>
    <property type="match status" value="1"/>
</dbReference>
<feature type="signal peptide" evidence="1">
    <location>
        <begin position="1"/>
        <end position="23"/>
    </location>
</feature>
<gene>
    <name evidence="3" type="ORF">ACFFSA_41965</name>
</gene>
<dbReference type="Proteomes" id="UP001589532">
    <property type="component" value="Unassembled WGS sequence"/>
</dbReference>
<proteinExistence type="predicted"/>
<evidence type="ECO:0000259" key="2">
    <source>
        <dbReference type="Pfam" id="PF00144"/>
    </source>
</evidence>
<keyword evidence="3" id="KW-0378">Hydrolase</keyword>
<comment type="caution">
    <text evidence="3">The sequence shown here is derived from an EMBL/GenBank/DDBJ whole genome shotgun (WGS) entry which is preliminary data.</text>
</comment>
<protein>
    <submittedName>
        <fullName evidence="3">Serine hydrolase domain-containing protein</fullName>
        <ecNumber evidence="3">3.-.-.-</ecNumber>
    </submittedName>
</protein>
<dbReference type="GO" id="GO:0016787">
    <property type="term" value="F:hydrolase activity"/>
    <property type="evidence" value="ECO:0007669"/>
    <property type="project" value="UniProtKB-KW"/>
</dbReference>
<dbReference type="PANTHER" id="PTHR43283:SF14">
    <property type="entry name" value="BLL8153 PROTEIN"/>
    <property type="match status" value="1"/>
</dbReference>
<dbReference type="Pfam" id="PF00144">
    <property type="entry name" value="Beta-lactamase"/>
    <property type="match status" value="1"/>
</dbReference>
<accession>A0ABV5SFC7</accession>
<evidence type="ECO:0000313" key="4">
    <source>
        <dbReference type="Proteomes" id="UP001589532"/>
    </source>
</evidence>
<dbReference type="Gene3D" id="3.40.710.10">
    <property type="entry name" value="DD-peptidase/beta-lactamase superfamily"/>
    <property type="match status" value="1"/>
</dbReference>
<dbReference type="PANTHER" id="PTHR43283">
    <property type="entry name" value="BETA-LACTAMASE-RELATED"/>
    <property type="match status" value="1"/>
</dbReference>
<dbReference type="InterPro" id="IPR012338">
    <property type="entry name" value="Beta-lactam/transpept-like"/>
</dbReference>
<keyword evidence="4" id="KW-1185">Reference proteome</keyword>
<dbReference type="EC" id="3.-.-.-" evidence="3"/>
<keyword evidence="1" id="KW-0732">Signal</keyword>
<evidence type="ECO:0000256" key="1">
    <source>
        <dbReference type="SAM" id="SignalP"/>
    </source>
</evidence>
<feature type="domain" description="Beta-lactamase-related" evidence="2">
    <location>
        <begin position="73"/>
        <end position="336"/>
    </location>
</feature>
<reference evidence="3 4" key="1">
    <citation type="submission" date="2024-09" db="EMBL/GenBank/DDBJ databases">
        <authorList>
            <person name="Sun Q."/>
            <person name="Mori K."/>
        </authorList>
    </citation>
    <scope>NUCLEOTIDE SEQUENCE [LARGE SCALE GENOMIC DNA]</scope>
    <source>
        <strain evidence="3 4">JCM 3143</strain>
    </source>
</reference>
<sequence length="370" mass="40019">MRITHYAAALTLALSIPGMTATAASAETTDVLSPSAHPVELRTAPRKLSVTYTYQGQEHTLEDFLTRTKTNGFLVLDGQDIVAERYSGASRATRFQSWSMAKSFTSAAVGIALGEGRISSVDDPVDKYLPELAGSGYAGVPIRELLRMSSGIDWDEATDAPRLQAAANKGYPITEMAARQKRGWDWGTRFEYTSMNSFVLARLVTKATGVPYHTYVQRKIWQPAGMESTATVGNDSHGDSLGYCCYYATDRDYARFGLLYLHGGQADGRQVVPASWVRASTAPSPANPRYGLHWWLGEGRDFMAAGLGGQYIYVSPEHGVVVVKSATAGGRPDQEEALVAFHAVAAEVVRTRSGAGRGHTSQVTGRLLTP</sequence>
<dbReference type="InterPro" id="IPR050789">
    <property type="entry name" value="Diverse_Enzym_Activities"/>
</dbReference>
<dbReference type="EMBL" id="JBHMBW010000062">
    <property type="protein sequence ID" value="MFB9629679.1"/>
    <property type="molecule type" value="Genomic_DNA"/>
</dbReference>
<name>A0ABV5SFC7_9ACTN</name>